<dbReference type="InterPro" id="IPR028994">
    <property type="entry name" value="Integrin_alpha_N"/>
</dbReference>
<dbReference type="Proteomes" id="UP000812440">
    <property type="component" value="Chromosome 2"/>
</dbReference>
<gene>
    <name evidence="6" type="ORF">GDO86_004371</name>
</gene>
<evidence type="ECO:0000256" key="4">
    <source>
        <dbReference type="PROSITE-ProRule" id="PRU00803"/>
    </source>
</evidence>
<dbReference type="SMART" id="SM00191">
    <property type="entry name" value="Int_alpha"/>
    <property type="match status" value="2"/>
</dbReference>
<dbReference type="InterPro" id="IPR000413">
    <property type="entry name" value="Integrin_alpha"/>
</dbReference>
<evidence type="ECO:0000313" key="7">
    <source>
        <dbReference type="Proteomes" id="UP000812440"/>
    </source>
</evidence>
<dbReference type="InterPro" id="IPR013517">
    <property type="entry name" value="FG-GAP"/>
</dbReference>
<dbReference type="Gene3D" id="2.130.10.130">
    <property type="entry name" value="Integrin alpha, N-terminal"/>
    <property type="match status" value="1"/>
</dbReference>
<organism evidence="6 7">
    <name type="scientific">Hymenochirus boettgeri</name>
    <name type="common">Congo dwarf clawed frog</name>
    <dbReference type="NCBI Taxonomy" id="247094"/>
    <lineage>
        <taxon>Eukaryota</taxon>
        <taxon>Metazoa</taxon>
        <taxon>Chordata</taxon>
        <taxon>Craniata</taxon>
        <taxon>Vertebrata</taxon>
        <taxon>Euteleostomi</taxon>
        <taxon>Amphibia</taxon>
        <taxon>Batrachia</taxon>
        <taxon>Anura</taxon>
        <taxon>Pipoidea</taxon>
        <taxon>Pipidae</taxon>
        <taxon>Pipinae</taxon>
        <taxon>Hymenochirus</taxon>
    </lineage>
</organism>
<protein>
    <recommendedName>
        <fullName evidence="8">Integrin alpha-3</fullName>
    </recommendedName>
</protein>
<keyword evidence="5" id="KW-0130">Cell adhesion</keyword>
<keyword evidence="7" id="KW-1185">Reference proteome</keyword>
<evidence type="ECO:0000256" key="5">
    <source>
        <dbReference type="RuleBase" id="RU003762"/>
    </source>
</evidence>
<dbReference type="Pfam" id="PF01839">
    <property type="entry name" value="FG-GAP"/>
    <property type="match status" value="1"/>
</dbReference>
<keyword evidence="5" id="KW-0401">Integrin</keyword>
<dbReference type="GO" id="GO:0007160">
    <property type="term" value="P:cell-matrix adhesion"/>
    <property type="evidence" value="ECO:0007669"/>
    <property type="project" value="TreeGrafter"/>
</dbReference>
<dbReference type="GO" id="GO:0033627">
    <property type="term" value="P:cell adhesion mediated by integrin"/>
    <property type="evidence" value="ECO:0007669"/>
    <property type="project" value="TreeGrafter"/>
</dbReference>
<dbReference type="GO" id="GO:0098609">
    <property type="term" value="P:cell-cell adhesion"/>
    <property type="evidence" value="ECO:0007669"/>
    <property type="project" value="TreeGrafter"/>
</dbReference>
<keyword evidence="5" id="KW-0675">Receptor</keyword>
<dbReference type="GO" id="GO:0009897">
    <property type="term" value="C:external side of plasma membrane"/>
    <property type="evidence" value="ECO:0007669"/>
    <property type="project" value="TreeGrafter"/>
</dbReference>
<accession>A0A8T2KAX9</accession>
<feature type="repeat" description="FG-GAP" evidence="4">
    <location>
        <begin position="136"/>
        <end position="191"/>
    </location>
</feature>
<feature type="non-terminal residue" evidence="6">
    <location>
        <position position="283"/>
    </location>
</feature>
<comment type="caution">
    <text evidence="6">The sequence shown here is derived from an EMBL/GenBank/DDBJ whole genome shotgun (WGS) entry which is preliminary data.</text>
</comment>
<keyword evidence="2" id="KW-0677">Repeat</keyword>
<comment type="similarity">
    <text evidence="5">Belongs to the integrin alpha chain family.</text>
</comment>
<name>A0A8T2KAX9_9PIPI</name>
<evidence type="ECO:0000256" key="3">
    <source>
        <dbReference type="ARBA" id="ARBA00023180"/>
    </source>
</evidence>
<evidence type="ECO:0000256" key="1">
    <source>
        <dbReference type="ARBA" id="ARBA00022729"/>
    </source>
</evidence>
<evidence type="ECO:0000256" key="2">
    <source>
        <dbReference type="ARBA" id="ARBA00022737"/>
    </source>
</evidence>
<dbReference type="PANTHER" id="PTHR23220">
    <property type="entry name" value="INTEGRIN ALPHA"/>
    <property type="match status" value="1"/>
</dbReference>
<evidence type="ECO:0000313" key="6">
    <source>
        <dbReference type="EMBL" id="KAG8452557.1"/>
    </source>
</evidence>
<dbReference type="InterPro" id="IPR013519">
    <property type="entry name" value="Int_alpha_beta-p"/>
</dbReference>
<dbReference type="AlphaFoldDB" id="A0A8T2KAX9"/>
<proteinExistence type="inferred from homology"/>
<sequence length="283" mass="31040">MNGSGLGTSEGDPNKNIIENMWLGVTVASQGSDGRVLVCGHRYTAVQWSGTEDQRRMIGKCYVRGNNLELDDSDDWQTYHNELCNSNSDLEITGMCQLGISGGFTKNMVYFGAPGAYTWQGTNYILQREAIWDLKEISYSTTEQQNNIYLGYTVQIQSGILSKDQVTMVSGAPRWESKGAVYLLETQKDSLVVKQMLSGQQVGSYFGSAIAIADLNNDGWQDIAVGAPYYFDRKEEEGGAVYVYTNMAGFFSDKAALVVHGISFSGFGFALANIGDINQDGFT</sequence>
<dbReference type="GO" id="GO:0008305">
    <property type="term" value="C:integrin complex"/>
    <property type="evidence" value="ECO:0007669"/>
    <property type="project" value="InterPro"/>
</dbReference>
<dbReference type="PANTHER" id="PTHR23220:SF89">
    <property type="entry name" value="INTEGRIN ALPHA-3"/>
    <property type="match status" value="1"/>
</dbReference>
<dbReference type="GO" id="GO:0050900">
    <property type="term" value="P:leukocyte migration"/>
    <property type="evidence" value="ECO:0007669"/>
    <property type="project" value="TreeGrafter"/>
</dbReference>
<dbReference type="GO" id="GO:0005178">
    <property type="term" value="F:integrin binding"/>
    <property type="evidence" value="ECO:0007669"/>
    <property type="project" value="TreeGrafter"/>
</dbReference>
<reference evidence="6" key="1">
    <citation type="thesis" date="2020" institute="ProQuest LLC" country="789 East Eisenhower Parkway, Ann Arbor, MI, USA">
        <title>Comparative Genomics and Chromosome Evolution.</title>
        <authorList>
            <person name="Mudd A.B."/>
        </authorList>
    </citation>
    <scope>NUCLEOTIDE SEQUENCE</scope>
    <source>
        <strain evidence="6">Female2</strain>
        <tissue evidence="6">Blood</tissue>
    </source>
</reference>
<dbReference type="OrthoDB" id="5317514at2759"/>
<keyword evidence="3" id="KW-0325">Glycoprotein</keyword>
<dbReference type="PRINTS" id="PR01185">
    <property type="entry name" value="INTEGRINA"/>
</dbReference>
<feature type="repeat" description="FG-GAP" evidence="4">
    <location>
        <begin position="192"/>
        <end position="253"/>
    </location>
</feature>
<evidence type="ECO:0008006" key="8">
    <source>
        <dbReference type="Google" id="ProtNLM"/>
    </source>
</evidence>
<dbReference type="EMBL" id="JAACNH010000002">
    <property type="protein sequence ID" value="KAG8452557.1"/>
    <property type="molecule type" value="Genomic_DNA"/>
</dbReference>
<dbReference type="PROSITE" id="PS51470">
    <property type="entry name" value="FG_GAP"/>
    <property type="match status" value="2"/>
</dbReference>
<keyword evidence="1" id="KW-0732">Signal</keyword>
<comment type="subcellular location">
    <subcellularLocation>
        <location evidence="5">Membrane</location>
        <topology evidence="5">Single-pass type I membrane protein</topology>
    </subcellularLocation>
</comment>
<dbReference type="GO" id="GO:0007229">
    <property type="term" value="P:integrin-mediated signaling pathway"/>
    <property type="evidence" value="ECO:0007669"/>
    <property type="project" value="UniProtKB-KW"/>
</dbReference>
<dbReference type="SUPFAM" id="SSF69318">
    <property type="entry name" value="Integrin alpha N-terminal domain"/>
    <property type="match status" value="1"/>
</dbReference>